<dbReference type="RefSeq" id="WP_204662256.1">
    <property type="nucleotide sequence ID" value="NZ_JAFBDT010000003.1"/>
</dbReference>
<reference evidence="3 4" key="1">
    <citation type="submission" date="2021-01" db="EMBL/GenBank/DDBJ databases">
        <title>Genomic Encyclopedia of Type Strains, Phase IV (KMG-IV): sequencing the most valuable type-strain genomes for metagenomic binning, comparative biology and taxonomic classification.</title>
        <authorList>
            <person name="Goeker M."/>
        </authorList>
    </citation>
    <scope>NUCLEOTIDE SEQUENCE [LARGE SCALE GENOMIC DNA]</scope>
    <source>
        <strain evidence="3 4">DSM 24436</strain>
    </source>
</reference>
<proteinExistence type="predicted"/>
<dbReference type="InterPro" id="IPR029433">
    <property type="entry name" value="DUF4438_N"/>
</dbReference>
<dbReference type="EMBL" id="JAFBDT010000003">
    <property type="protein sequence ID" value="MBM7561135.1"/>
    <property type="molecule type" value="Genomic_DNA"/>
</dbReference>
<dbReference type="Pfam" id="PF14505">
    <property type="entry name" value="DUF4438"/>
    <property type="match status" value="1"/>
</dbReference>
<dbReference type="Gene3D" id="4.10.1180.10">
    <property type="entry name" value="tm1086 domain"/>
    <property type="match status" value="1"/>
</dbReference>
<name>A0ABS2MP12_9FIRM</name>
<dbReference type="InterPro" id="IPR044909">
    <property type="entry name" value="TM_1086_sf"/>
</dbReference>
<evidence type="ECO:0000313" key="4">
    <source>
        <dbReference type="Proteomes" id="UP000767854"/>
    </source>
</evidence>
<gene>
    <name evidence="3" type="ORF">JOC49_000652</name>
</gene>
<dbReference type="Gene3D" id="2.102.30.10">
    <property type="entry name" value="tm1086 (SG structure) domain"/>
    <property type="match status" value="1"/>
</dbReference>
<dbReference type="InterPro" id="IPR048399">
    <property type="entry name" value="DUF4438_C"/>
</dbReference>
<dbReference type="Proteomes" id="UP000767854">
    <property type="component" value="Unassembled WGS sequence"/>
</dbReference>
<feature type="domain" description="DUF4438" evidence="1">
    <location>
        <begin position="25"/>
        <end position="157"/>
    </location>
</feature>
<evidence type="ECO:0008006" key="5">
    <source>
        <dbReference type="Google" id="ProtNLM"/>
    </source>
</evidence>
<sequence>MRTNKDRVIMHSVMGKVSHPKFGGYRVDTDGKPYVIPGTGAINYNVKVGDSVYGWAGDHIEPGVTIKNEDGPSNHALNVFACAGNQAKIVTGDAKGAIGYVLGSHGGVDHVMVQFDQDTLEQMTTDDKILIKGFGQGFELLDYPEIKMMSLDPTIFEKMGVKEIDGKLSVPVTAKIPHGLMGSGVGAPYSQAGDYDLITSDMTEIKRLGLNSLRFGDFVLIENTDCSYGLGGYLEGAVSIGIIVHSDCIKNGHGPGISILMTTKKPLIEGRIDLNANLAHYMK</sequence>
<feature type="domain" description="DUF4438" evidence="2">
    <location>
        <begin position="158"/>
        <end position="282"/>
    </location>
</feature>
<evidence type="ECO:0000313" key="3">
    <source>
        <dbReference type="EMBL" id="MBM7561135.1"/>
    </source>
</evidence>
<keyword evidence="4" id="KW-1185">Reference proteome</keyword>
<dbReference type="Gene3D" id="2.40.10.170">
    <property type="match status" value="1"/>
</dbReference>
<protein>
    <recommendedName>
        <fullName evidence="5">DUF4438 domain-containing protein</fullName>
    </recommendedName>
</protein>
<evidence type="ECO:0000259" key="2">
    <source>
        <dbReference type="Pfam" id="PF20999"/>
    </source>
</evidence>
<organism evidence="3 4">
    <name type="scientific">Fusibacter tunisiensis</name>
    <dbReference type="NCBI Taxonomy" id="1008308"/>
    <lineage>
        <taxon>Bacteria</taxon>
        <taxon>Bacillati</taxon>
        <taxon>Bacillota</taxon>
        <taxon>Clostridia</taxon>
        <taxon>Eubacteriales</taxon>
        <taxon>Eubacteriales Family XII. Incertae Sedis</taxon>
        <taxon>Fusibacter</taxon>
    </lineage>
</organism>
<dbReference type="InterPro" id="IPR044910">
    <property type="entry name" value="TM_1086_SG_dom"/>
</dbReference>
<comment type="caution">
    <text evidence="3">The sequence shown here is derived from an EMBL/GenBank/DDBJ whole genome shotgun (WGS) entry which is preliminary data.</text>
</comment>
<dbReference type="Pfam" id="PF20999">
    <property type="entry name" value="DUF4438_C"/>
    <property type="match status" value="1"/>
</dbReference>
<evidence type="ECO:0000259" key="1">
    <source>
        <dbReference type="Pfam" id="PF14505"/>
    </source>
</evidence>
<accession>A0ABS2MP12</accession>